<dbReference type="InterPro" id="IPR000792">
    <property type="entry name" value="Tscrpt_reg_LuxR_C"/>
</dbReference>
<sequence>MHPTIEFAGWRISLQGITPKQAEVLALSANDRTTKEAARELGISPRSVQQRLDDARFKLGMQRSVRALVVEAMKRGILAPLALVLMLGVGHGHQSPVVRRPNVPRTYSQSRVVRKVDEVELTA</sequence>
<dbReference type="AlphaFoldDB" id="A0ABD7RYH5"/>
<dbReference type="InterPro" id="IPR013249">
    <property type="entry name" value="RNA_pol_sigma70_r4_t2"/>
</dbReference>
<feature type="domain" description="HTH luxR-type" evidence="1">
    <location>
        <begin position="14"/>
        <end position="72"/>
    </location>
</feature>
<dbReference type="SUPFAM" id="SSF46894">
    <property type="entry name" value="C-terminal effector domain of the bipartite response regulators"/>
    <property type="match status" value="1"/>
</dbReference>
<dbReference type="InterPro" id="IPR036388">
    <property type="entry name" value="WH-like_DNA-bd_sf"/>
</dbReference>
<evidence type="ECO:0000259" key="1">
    <source>
        <dbReference type="SMART" id="SM00421"/>
    </source>
</evidence>
<gene>
    <name evidence="2" type="ORF">EQ836_07800</name>
</gene>
<name>A0ABD7RYH5_ECTME</name>
<organism evidence="2 3">
    <name type="scientific">Ectopseudomonas mendocina</name>
    <name type="common">Pseudomonas mendocina</name>
    <dbReference type="NCBI Taxonomy" id="300"/>
    <lineage>
        <taxon>Bacteria</taxon>
        <taxon>Pseudomonadati</taxon>
        <taxon>Pseudomonadota</taxon>
        <taxon>Gammaproteobacteria</taxon>
        <taxon>Pseudomonadales</taxon>
        <taxon>Pseudomonadaceae</taxon>
        <taxon>Ectopseudomonas</taxon>
    </lineage>
</organism>
<dbReference type="Gene3D" id="1.10.10.10">
    <property type="entry name" value="Winged helix-like DNA-binding domain superfamily/Winged helix DNA-binding domain"/>
    <property type="match status" value="1"/>
</dbReference>
<dbReference type="RefSeq" id="WP_143500961.1">
    <property type="nucleotide sequence ID" value="NZ_SCFV01000003.1"/>
</dbReference>
<protein>
    <submittedName>
        <fullName evidence="2">Helix-turn-helix transcriptional regulator</fullName>
    </submittedName>
</protein>
<dbReference type="InterPro" id="IPR016032">
    <property type="entry name" value="Sig_transdc_resp-reg_C-effctor"/>
</dbReference>
<dbReference type="Pfam" id="PF08281">
    <property type="entry name" value="Sigma70_r4_2"/>
    <property type="match status" value="1"/>
</dbReference>
<comment type="caution">
    <text evidence="2">The sequence shown here is derived from an EMBL/GenBank/DDBJ whole genome shotgun (WGS) entry which is preliminary data.</text>
</comment>
<dbReference type="EMBL" id="SCFV01000003">
    <property type="protein sequence ID" value="TRO19418.1"/>
    <property type="molecule type" value="Genomic_DNA"/>
</dbReference>
<dbReference type="SMART" id="SM00421">
    <property type="entry name" value="HTH_LUXR"/>
    <property type="match status" value="1"/>
</dbReference>
<accession>A0ABD7RYH5</accession>
<proteinExistence type="predicted"/>
<evidence type="ECO:0000313" key="2">
    <source>
        <dbReference type="EMBL" id="TRO19418.1"/>
    </source>
</evidence>
<dbReference type="Proteomes" id="UP000317327">
    <property type="component" value="Unassembled WGS sequence"/>
</dbReference>
<evidence type="ECO:0000313" key="3">
    <source>
        <dbReference type="Proteomes" id="UP000317327"/>
    </source>
</evidence>
<reference evidence="2 3" key="1">
    <citation type="submission" date="2019-01" db="EMBL/GenBank/DDBJ databases">
        <title>Whole genome shotgun sequencing of Pseudomonas spp. isolated by its ability to degrade furfural.</title>
        <authorList>
            <person name="Donoso R."/>
            <person name="Farkas C."/>
            <person name="Villegas P."/>
            <person name="Gonzales-Toro F."/>
            <person name="Guajardo-Parra M."/>
            <person name="Araya-Nail M."/>
            <person name="Morgante V."/>
            <person name="Perez-Pantoja D."/>
        </authorList>
    </citation>
    <scope>NUCLEOTIDE SEQUENCE [LARGE SCALE GENOMIC DNA]</scope>
    <source>
        <strain evidence="2 3">VN231</strain>
    </source>
</reference>